<proteinExistence type="predicted"/>
<dbReference type="RefSeq" id="WP_143063434.1">
    <property type="nucleotide sequence ID" value="NZ_CP047199.1"/>
</dbReference>
<protein>
    <submittedName>
        <fullName evidence="1">Uncharacterized protein</fullName>
    </submittedName>
</protein>
<dbReference type="EMBL" id="FOGQ01000006">
    <property type="protein sequence ID" value="SES00207.1"/>
    <property type="molecule type" value="Genomic_DNA"/>
</dbReference>
<sequence>MPTSLTEIVTDGALAQFDVDATSTTVSGLIESIEFSGVSPEDNARDAIVDLRINRTGGRSEQGSGTRVAIIRDGQWHWRTARTESFDIAALNEVQPADDLHLRAARTLFGNAQVFLAPHSDGSSSVVALNGTPPTSPLRPALLHGVAALDPDVDVYRAIAAFAASRGVGARQTDEGIALSDGTEIVIRNGKVTNVGGGLSFDDVVADAFLTSVEHQFLYDGRFPQAVVSPNLAAGRALVQPQGQPPFEVTMQVIATFNEASATWAWADPNLTGSPAAQAAATVRGFAVDNGIPQFLSPQFSPPLIDDYIVAVKPIVGLWTHTVVPLAPQTHASVLLGGPQLALPQPSQAAVDATVAALDGQDFSAPRRERALGAYARHRGLTVGPDGSITV</sequence>
<name>A0A1H9TT82_9CORY</name>
<evidence type="ECO:0000313" key="1">
    <source>
        <dbReference type="EMBL" id="SES00207.1"/>
    </source>
</evidence>
<organism evidence="1 2">
    <name type="scientific">Corynebacterium cystitidis DSM 20524</name>
    <dbReference type="NCBI Taxonomy" id="1121357"/>
    <lineage>
        <taxon>Bacteria</taxon>
        <taxon>Bacillati</taxon>
        <taxon>Actinomycetota</taxon>
        <taxon>Actinomycetes</taxon>
        <taxon>Mycobacteriales</taxon>
        <taxon>Corynebacteriaceae</taxon>
        <taxon>Corynebacterium</taxon>
    </lineage>
</organism>
<evidence type="ECO:0000313" key="2">
    <source>
        <dbReference type="Proteomes" id="UP000198929"/>
    </source>
</evidence>
<dbReference type="STRING" id="1121357.SAMN05661109_01540"/>
<dbReference type="Pfam" id="PF21813">
    <property type="entry name" value="DUF6882"/>
    <property type="match status" value="1"/>
</dbReference>
<dbReference type="Proteomes" id="UP000198929">
    <property type="component" value="Unassembled WGS sequence"/>
</dbReference>
<gene>
    <name evidence="1" type="ORF">SAMN05661109_01540</name>
</gene>
<dbReference type="AlphaFoldDB" id="A0A1H9TT82"/>
<reference evidence="2" key="1">
    <citation type="submission" date="2016-10" db="EMBL/GenBank/DDBJ databases">
        <authorList>
            <person name="Varghese N."/>
            <person name="Submissions S."/>
        </authorList>
    </citation>
    <scope>NUCLEOTIDE SEQUENCE [LARGE SCALE GENOMIC DNA]</scope>
    <source>
        <strain evidence="2">DSM 20524</strain>
    </source>
</reference>
<dbReference type="InterPro" id="IPR049249">
    <property type="entry name" value="DUF6882"/>
</dbReference>
<accession>A0A1H9TT82</accession>
<keyword evidence="2" id="KW-1185">Reference proteome</keyword>